<evidence type="ECO:0000313" key="2">
    <source>
        <dbReference type="Proteomes" id="UP000238924"/>
    </source>
</evidence>
<accession>A0ABX5B6H6</accession>
<protein>
    <recommendedName>
        <fullName evidence="3">RES domain-containing protein</fullName>
    </recommendedName>
</protein>
<proteinExistence type="predicted"/>
<dbReference type="EMBL" id="JJMJ01000052">
    <property type="protein sequence ID" value="PPS22695.1"/>
    <property type="molecule type" value="Genomic_DNA"/>
</dbReference>
<gene>
    <name evidence="1" type="ORF">DJ52_03365</name>
</gene>
<evidence type="ECO:0000313" key="1">
    <source>
        <dbReference type="EMBL" id="PPS22695.1"/>
    </source>
</evidence>
<name>A0ABX5B6H6_9SPIR</name>
<sequence length="368" mass="43737">MENYNICSRCFLDPSISQYIEIKGIEGNCCLCNSQTNKVLDILSIDLSPFFDNIFYNDESADNFNLENENDLLELLRIFDLIEINENKKYIIKHYIDNKYPNLYKSFIIQSSEILKRLQFDIWEKLQEEIKHERRFLFKESTLKLLSEMQRYSFIFLETLKENTSLYRGRVGNYYNNNDFLTPPKDKAQHLRANSYGIPHLYLTNNKDCCINECRLSYPNGISIATFSLKEDLNLLNLTKKPSIIEMCRIADGMEPENLFKILVVFSHMYEEMSKPVYDDKKHLDYILTQLFTECFKFAHESIKEKETQPIDGIIFRSSFDFNDNKNWKNYVIFNGDNILECTGIEHYSWVYENKLHKLELFNNSTNR</sequence>
<reference evidence="1 2" key="1">
    <citation type="submission" date="2014-04" db="EMBL/GenBank/DDBJ databases">
        <title>Whole genome sequence of 'Brachyspira hampsonii' D13-03603F2.</title>
        <authorList>
            <person name="Patterson A.H."/>
            <person name="Chaban B."/>
            <person name="Fernando C."/>
            <person name="Harding J.C."/>
            <person name="Hill J.E."/>
        </authorList>
    </citation>
    <scope>NUCLEOTIDE SEQUENCE [LARGE SCALE GENOMIC DNA]</scope>
    <source>
        <strain evidence="1 2">D13-03603F2</strain>
    </source>
</reference>
<keyword evidence="2" id="KW-1185">Reference proteome</keyword>
<evidence type="ECO:0008006" key="3">
    <source>
        <dbReference type="Google" id="ProtNLM"/>
    </source>
</evidence>
<dbReference type="Proteomes" id="UP000238924">
    <property type="component" value="Unassembled WGS sequence"/>
</dbReference>
<dbReference type="RefSeq" id="WP_104618085.1">
    <property type="nucleotide sequence ID" value="NZ_JJMJ01000052.1"/>
</dbReference>
<organism evidence="1 2">
    <name type="scientific">Brachyspira murdochii</name>
    <dbReference type="NCBI Taxonomy" id="84378"/>
    <lineage>
        <taxon>Bacteria</taxon>
        <taxon>Pseudomonadati</taxon>
        <taxon>Spirochaetota</taxon>
        <taxon>Spirochaetia</taxon>
        <taxon>Brachyspirales</taxon>
        <taxon>Brachyspiraceae</taxon>
        <taxon>Brachyspira</taxon>
    </lineage>
</organism>
<comment type="caution">
    <text evidence="1">The sequence shown here is derived from an EMBL/GenBank/DDBJ whole genome shotgun (WGS) entry which is preliminary data.</text>
</comment>